<sequence>MALSPRLDSLLCVNFQGPLGLSQAAKYLDYVGLVSARVDGSRIYLRPSGEMEGVPLTCNSVWRDSSVNYSWGLVTISLRMVPALFKIHDLSQFMSLVGGMKGKCRGNMHVIAYKRCCIWQMFE</sequence>
<keyword evidence="2" id="KW-1185">Reference proteome</keyword>
<organism evidence="1 2">
    <name type="scientific">Stephania yunnanensis</name>
    <dbReference type="NCBI Taxonomy" id="152371"/>
    <lineage>
        <taxon>Eukaryota</taxon>
        <taxon>Viridiplantae</taxon>
        <taxon>Streptophyta</taxon>
        <taxon>Embryophyta</taxon>
        <taxon>Tracheophyta</taxon>
        <taxon>Spermatophyta</taxon>
        <taxon>Magnoliopsida</taxon>
        <taxon>Ranunculales</taxon>
        <taxon>Menispermaceae</taxon>
        <taxon>Menispermoideae</taxon>
        <taxon>Cissampelideae</taxon>
        <taxon>Stephania</taxon>
    </lineage>
</organism>
<name>A0AAP0IVI0_9MAGN</name>
<evidence type="ECO:0000313" key="2">
    <source>
        <dbReference type="Proteomes" id="UP001420932"/>
    </source>
</evidence>
<proteinExistence type="predicted"/>
<dbReference type="AlphaFoldDB" id="A0AAP0IVI0"/>
<dbReference type="EMBL" id="JBBNAF010000008">
    <property type="protein sequence ID" value="KAK9121935.1"/>
    <property type="molecule type" value="Genomic_DNA"/>
</dbReference>
<evidence type="ECO:0000313" key="1">
    <source>
        <dbReference type="EMBL" id="KAK9121935.1"/>
    </source>
</evidence>
<gene>
    <name evidence="1" type="ORF">Syun_019552</name>
</gene>
<dbReference type="Proteomes" id="UP001420932">
    <property type="component" value="Unassembled WGS sequence"/>
</dbReference>
<accession>A0AAP0IVI0</accession>
<protein>
    <submittedName>
        <fullName evidence="1">Uncharacterized protein</fullName>
    </submittedName>
</protein>
<comment type="caution">
    <text evidence="1">The sequence shown here is derived from an EMBL/GenBank/DDBJ whole genome shotgun (WGS) entry which is preliminary data.</text>
</comment>
<reference evidence="1 2" key="1">
    <citation type="submission" date="2024-01" db="EMBL/GenBank/DDBJ databases">
        <title>Genome assemblies of Stephania.</title>
        <authorList>
            <person name="Yang L."/>
        </authorList>
    </citation>
    <scope>NUCLEOTIDE SEQUENCE [LARGE SCALE GENOMIC DNA]</scope>
    <source>
        <strain evidence="1">YNDBR</strain>
        <tissue evidence="1">Leaf</tissue>
    </source>
</reference>